<protein>
    <recommendedName>
        <fullName evidence="4">Neurochondrin</fullName>
    </recommendedName>
</protein>
<dbReference type="InterPro" id="IPR016024">
    <property type="entry name" value="ARM-type_fold"/>
</dbReference>
<keyword evidence="3" id="KW-1185">Reference proteome</keyword>
<gene>
    <name evidence="2" type="ORF">PLOB_00043801</name>
</gene>
<accession>A0ABN8PJB4</accession>
<evidence type="ECO:0000313" key="3">
    <source>
        <dbReference type="Proteomes" id="UP001159405"/>
    </source>
</evidence>
<sequence>MCHSGTATQLFFARVKAAKSMDVVEASEDGNNSQLSLQKCISYLKSARSDNERFAALLLVTQLVNSNSLDSAGRRSLFHAVGFNFVNRLLNSSKVPDDCPQDVYRSLALTILACFATDDEFLVHPEMLAKIPQFLAGFSDEEENVNIVNDCYQILSALTATSVGCSHLGRKDVFTNLSRIASCGTNQAKSKKAIEIMIRVVNSSPFNLQEDESPAESIFETVRALSKRFKEAQDCSKFELCSSLVLLLASINKTVFPKFQEKQWLKDINVGVNQILQSKVSSQQRDPAVVLVSLVTELVGMDWMIEPNGQKSPGLFILSVTVASIETRMILDGKTWVEVSPKADLLTSCYNILEKAINFVIVNTDITNDVQLPEFASNNLPKVYSLATEAIHSIIQFLGNVISMKDKEITDVKLRELVYASVRVLCAWMAEETAALQDSICKLLPFLLKLGKESLDTFSEIVVDAKSDTSEDQHASTSSSVSTVNVRDVIGNRLNQVDIMRFLLPPLCHLSADDKTRKILIENGCLELLSKYFFQQWKIWNEKQDNDTKLHDSKTCLVTLLGIVLNIVVTEPKLVVSNHTLKQLGQHAILSTPLLLPTEADVVILVNQVVLGLLFIRSSVEHNDSFTCDGLWKFLQTSIQILKEAKPLMQNRGGQFVEQKKTQLAIRCKEAWSEISELWFLGLQVISVLVNSLPVVKELLEESGWMDMIINIHSYDQELTLEEKDALLDLGQKVNNF</sequence>
<evidence type="ECO:0000256" key="1">
    <source>
        <dbReference type="ARBA" id="ARBA00006927"/>
    </source>
</evidence>
<dbReference type="PANTHER" id="PTHR13109:SF7">
    <property type="entry name" value="NEUROCHONDRIN"/>
    <property type="match status" value="1"/>
</dbReference>
<organism evidence="2 3">
    <name type="scientific">Porites lobata</name>
    <dbReference type="NCBI Taxonomy" id="104759"/>
    <lineage>
        <taxon>Eukaryota</taxon>
        <taxon>Metazoa</taxon>
        <taxon>Cnidaria</taxon>
        <taxon>Anthozoa</taxon>
        <taxon>Hexacorallia</taxon>
        <taxon>Scleractinia</taxon>
        <taxon>Fungiina</taxon>
        <taxon>Poritidae</taxon>
        <taxon>Porites</taxon>
    </lineage>
</organism>
<name>A0ABN8PJB4_9CNID</name>
<dbReference type="EMBL" id="CALNXK010000072">
    <property type="protein sequence ID" value="CAH3143894.1"/>
    <property type="molecule type" value="Genomic_DNA"/>
</dbReference>
<proteinExistence type="inferred from homology"/>
<dbReference type="Pfam" id="PF05536">
    <property type="entry name" value="Neurochondrin"/>
    <property type="match status" value="1"/>
</dbReference>
<evidence type="ECO:0008006" key="4">
    <source>
        <dbReference type="Google" id="ProtNLM"/>
    </source>
</evidence>
<dbReference type="SUPFAM" id="SSF48371">
    <property type="entry name" value="ARM repeat"/>
    <property type="match status" value="1"/>
</dbReference>
<dbReference type="Proteomes" id="UP001159405">
    <property type="component" value="Unassembled WGS sequence"/>
</dbReference>
<reference evidence="2 3" key="1">
    <citation type="submission" date="2022-05" db="EMBL/GenBank/DDBJ databases">
        <authorList>
            <consortium name="Genoscope - CEA"/>
            <person name="William W."/>
        </authorList>
    </citation>
    <scope>NUCLEOTIDE SEQUENCE [LARGE SCALE GENOMIC DNA]</scope>
</reference>
<dbReference type="InterPro" id="IPR008709">
    <property type="entry name" value="Neurochondrin"/>
</dbReference>
<evidence type="ECO:0000313" key="2">
    <source>
        <dbReference type="EMBL" id="CAH3143894.1"/>
    </source>
</evidence>
<comment type="caution">
    <text evidence="2">The sequence shown here is derived from an EMBL/GenBank/DDBJ whole genome shotgun (WGS) entry which is preliminary data.</text>
</comment>
<dbReference type="PANTHER" id="PTHR13109">
    <property type="entry name" value="NEUROCHONDRIN"/>
    <property type="match status" value="1"/>
</dbReference>
<comment type="similarity">
    <text evidence="1">Belongs to the neurochondrin family.</text>
</comment>